<evidence type="ECO:0000313" key="3">
    <source>
        <dbReference type="Proteomes" id="UP001201985"/>
    </source>
</evidence>
<sequence length="174" mass="18835">MTMRNLTGRAALALLLCAPFAAPAVSQGTLGQEVAPNQTEGYTGKTRPEQWRNEAPAQALETLQEYANALGEARSRLEAAIGRSGGETPANQQSAVTPAWMDLKAAAQNALQTVRRAPSAFRGETAYTEVETQVRQELNQIDQATEPKDITTPARNMLSQVQRLQQEVGRRTSG</sequence>
<organism evidence="2 3">
    <name type="scientific">Teichococcus vastitatis</name>
    <dbReference type="NCBI Taxonomy" id="2307076"/>
    <lineage>
        <taxon>Bacteria</taxon>
        <taxon>Pseudomonadati</taxon>
        <taxon>Pseudomonadota</taxon>
        <taxon>Alphaproteobacteria</taxon>
        <taxon>Acetobacterales</taxon>
        <taxon>Roseomonadaceae</taxon>
        <taxon>Roseomonas</taxon>
    </lineage>
</organism>
<comment type="caution">
    <text evidence="2">The sequence shown here is derived from an EMBL/GenBank/DDBJ whole genome shotgun (WGS) entry which is preliminary data.</text>
</comment>
<dbReference type="RefSeq" id="WP_120008445.1">
    <property type="nucleotide sequence ID" value="NZ_JALBUU010000004.1"/>
</dbReference>
<evidence type="ECO:0008006" key="4">
    <source>
        <dbReference type="Google" id="ProtNLM"/>
    </source>
</evidence>
<feature type="chain" id="PRO_5046190948" description="DUF4168 domain-containing protein" evidence="1">
    <location>
        <begin position="25"/>
        <end position="174"/>
    </location>
</feature>
<reference evidence="2 3" key="1">
    <citation type="submission" date="2022-03" db="EMBL/GenBank/DDBJ databases">
        <title>Complete genome analysis of Roseomonas KG 17.1 : a prolific producer of plant growth promoters.</title>
        <authorList>
            <person name="Saadouli I."/>
            <person name="Najjari A."/>
            <person name="Mosbah A."/>
            <person name="Ouzari H.I."/>
        </authorList>
    </citation>
    <scope>NUCLEOTIDE SEQUENCE [LARGE SCALE GENOMIC DNA]</scope>
    <source>
        <strain evidence="2 3">KG17-1</strain>
    </source>
</reference>
<feature type="signal peptide" evidence="1">
    <location>
        <begin position="1"/>
        <end position="24"/>
    </location>
</feature>
<keyword evidence="3" id="KW-1185">Reference proteome</keyword>
<accession>A0ABS9VZ79</accession>
<protein>
    <recommendedName>
        <fullName evidence="4">DUF4168 domain-containing protein</fullName>
    </recommendedName>
</protein>
<gene>
    <name evidence="2" type="ORF">MON41_00795</name>
</gene>
<dbReference type="EMBL" id="JALBUU010000004">
    <property type="protein sequence ID" value="MCI0752298.1"/>
    <property type="molecule type" value="Genomic_DNA"/>
</dbReference>
<keyword evidence="1" id="KW-0732">Signal</keyword>
<evidence type="ECO:0000256" key="1">
    <source>
        <dbReference type="SAM" id="SignalP"/>
    </source>
</evidence>
<name>A0ABS9VZ79_9PROT</name>
<dbReference type="Proteomes" id="UP001201985">
    <property type="component" value="Unassembled WGS sequence"/>
</dbReference>
<evidence type="ECO:0000313" key="2">
    <source>
        <dbReference type="EMBL" id="MCI0752298.1"/>
    </source>
</evidence>
<proteinExistence type="predicted"/>